<feature type="domain" description="Acyltransferase 3" evidence="2">
    <location>
        <begin position="23"/>
        <end position="362"/>
    </location>
</feature>
<dbReference type="InterPro" id="IPR002656">
    <property type="entry name" value="Acyl_transf_3_dom"/>
</dbReference>
<keyword evidence="3" id="KW-0808">Transferase</keyword>
<gene>
    <name evidence="3" type="ORF">HUW51_06245</name>
</gene>
<feature type="transmembrane region" description="Helical" evidence="1">
    <location>
        <begin position="62"/>
        <end position="88"/>
    </location>
</feature>
<dbReference type="PANTHER" id="PTHR23028:SF53">
    <property type="entry name" value="ACYL_TRANSF_3 DOMAIN-CONTAINING PROTEIN"/>
    <property type="match status" value="1"/>
</dbReference>
<proteinExistence type="predicted"/>
<dbReference type="EMBL" id="CP055156">
    <property type="protein sequence ID" value="QNF32350.1"/>
    <property type="molecule type" value="Genomic_DNA"/>
</dbReference>
<keyword evidence="3" id="KW-0012">Acyltransferase</keyword>
<feature type="transmembrane region" description="Helical" evidence="1">
    <location>
        <begin position="116"/>
        <end position="132"/>
    </location>
</feature>
<sequence>MLSFIKLIPEKLSRVTSGRKLIKEIDGLRFMAILPVLIQHMAERFERNTTINFTTPLSENGVAFWASRGFLGVYLFFVISGFILALPFASSRLNNTKKVKLGDYYWRRVTRLEPPYIFWITIFFLVFIFYGQKNFVEYLPHYLANLTYTHGLIYKEWSPINPPTWTLEIEIQFYILAPFLTYLFFSIKNKTFRRVLNLFIILGLMVAQQYLKFYQNPTNLSILGHLHYFLIGFMLADIYLCDWSTKIKKQTIYDFTAVLALGTLIYTFSWEYNFANRILVVALLFTFFYSVFKSNYVNRFVSNKWIMAIGGMCYTIYLIHLPLAELVVVFTKNIHITNYYSVNLLVQLLIFLPIVLALSALFFLLFEKPFMNKDWSKSLFINFSKYANFLVPFKYVLGRKAK</sequence>
<dbReference type="RefSeq" id="WP_185273130.1">
    <property type="nucleotide sequence ID" value="NZ_CP055156.1"/>
</dbReference>
<dbReference type="GO" id="GO:0016747">
    <property type="term" value="F:acyltransferase activity, transferring groups other than amino-acyl groups"/>
    <property type="evidence" value="ECO:0007669"/>
    <property type="project" value="InterPro"/>
</dbReference>
<feature type="transmembrane region" description="Helical" evidence="1">
    <location>
        <begin position="274"/>
        <end position="292"/>
    </location>
</feature>
<dbReference type="AlphaFoldDB" id="A0A7G7G5B6"/>
<feature type="transmembrane region" description="Helical" evidence="1">
    <location>
        <begin position="220"/>
        <end position="240"/>
    </location>
</feature>
<dbReference type="PANTHER" id="PTHR23028">
    <property type="entry name" value="ACETYLTRANSFERASE"/>
    <property type="match status" value="1"/>
</dbReference>
<reference evidence="3 4" key="1">
    <citation type="journal article" date="2018" name="Int. J. Syst. Evol. Microbiol.">
        <title>Adhaeribacter swui sp. nov., isolated from wet mud.</title>
        <authorList>
            <person name="Kim D.U."/>
            <person name="Kim K.W."/>
            <person name="Kang M.S."/>
            <person name="Kim J.Y."/>
            <person name="Jang J.H."/>
            <person name="Kim M.K."/>
        </authorList>
    </citation>
    <scope>NUCLEOTIDE SEQUENCE [LARGE SCALE GENOMIC DNA]</scope>
    <source>
        <strain evidence="3 4">KCTC 52873</strain>
    </source>
</reference>
<dbReference type="GO" id="GO:0009103">
    <property type="term" value="P:lipopolysaccharide biosynthetic process"/>
    <property type="evidence" value="ECO:0007669"/>
    <property type="project" value="TreeGrafter"/>
</dbReference>
<dbReference type="Pfam" id="PF01757">
    <property type="entry name" value="Acyl_transf_3"/>
    <property type="match status" value="1"/>
</dbReference>
<protein>
    <submittedName>
        <fullName evidence="3">Acyltransferase</fullName>
    </submittedName>
</protein>
<evidence type="ECO:0000256" key="1">
    <source>
        <dbReference type="SAM" id="Phobius"/>
    </source>
</evidence>
<name>A0A7G7G5B6_9BACT</name>
<evidence type="ECO:0000259" key="2">
    <source>
        <dbReference type="Pfam" id="PF01757"/>
    </source>
</evidence>
<feature type="transmembrane region" description="Helical" evidence="1">
    <location>
        <begin position="304"/>
        <end position="324"/>
    </location>
</feature>
<keyword evidence="1" id="KW-0472">Membrane</keyword>
<keyword evidence="1" id="KW-0812">Transmembrane</keyword>
<feature type="transmembrane region" description="Helical" evidence="1">
    <location>
        <begin position="195"/>
        <end position="214"/>
    </location>
</feature>
<dbReference type="InterPro" id="IPR050879">
    <property type="entry name" value="Acyltransferase_3"/>
</dbReference>
<dbReference type="Proteomes" id="UP000515237">
    <property type="component" value="Chromosome"/>
</dbReference>
<accession>A0A7G7G5B6</accession>
<evidence type="ECO:0000313" key="4">
    <source>
        <dbReference type="Proteomes" id="UP000515237"/>
    </source>
</evidence>
<organism evidence="3 4">
    <name type="scientific">Adhaeribacter swui</name>
    <dbReference type="NCBI Taxonomy" id="2086471"/>
    <lineage>
        <taxon>Bacteria</taxon>
        <taxon>Pseudomonadati</taxon>
        <taxon>Bacteroidota</taxon>
        <taxon>Cytophagia</taxon>
        <taxon>Cytophagales</taxon>
        <taxon>Hymenobacteraceae</taxon>
        <taxon>Adhaeribacter</taxon>
    </lineage>
</organism>
<feature type="transmembrane region" description="Helical" evidence="1">
    <location>
        <begin position="344"/>
        <end position="366"/>
    </location>
</feature>
<evidence type="ECO:0000313" key="3">
    <source>
        <dbReference type="EMBL" id="QNF32350.1"/>
    </source>
</evidence>
<dbReference type="GO" id="GO:0016020">
    <property type="term" value="C:membrane"/>
    <property type="evidence" value="ECO:0007669"/>
    <property type="project" value="TreeGrafter"/>
</dbReference>
<dbReference type="KEGG" id="aswu:HUW51_06245"/>
<keyword evidence="4" id="KW-1185">Reference proteome</keyword>
<feature type="transmembrane region" description="Helical" evidence="1">
    <location>
        <begin position="171"/>
        <end position="188"/>
    </location>
</feature>
<feature type="transmembrane region" description="Helical" evidence="1">
    <location>
        <begin position="252"/>
        <end position="268"/>
    </location>
</feature>
<keyword evidence="1" id="KW-1133">Transmembrane helix</keyword>